<keyword evidence="3" id="KW-1185">Reference proteome</keyword>
<organism evidence="2 3">
    <name type="scientific">Thioflexithrix psekupsensis</name>
    <dbReference type="NCBI Taxonomy" id="1570016"/>
    <lineage>
        <taxon>Bacteria</taxon>
        <taxon>Pseudomonadati</taxon>
        <taxon>Pseudomonadota</taxon>
        <taxon>Gammaproteobacteria</taxon>
        <taxon>Thiotrichales</taxon>
        <taxon>Thioflexithrix</taxon>
    </lineage>
</organism>
<dbReference type="InterPro" id="IPR004017">
    <property type="entry name" value="Cys_rich_dom"/>
</dbReference>
<dbReference type="AlphaFoldDB" id="A0A251XAC2"/>
<evidence type="ECO:0000313" key="3">
    <source>
        <dbReference type="Proteomes" id="UP000194798"/>
    </source>
</evidence>
<dbReference type="PANTHER" id="PTHR30296:SF0">
    <property type="entry name" value="LACTATE UTILIZATION PROTEIN A"/>
    <property type="match status" value="1"/>
</dbReference>
<protein>
    <submittedName>
        <fullName evidence="2">Fe-S oxidoreductase</fullName>
    </submittedName>
</protein>
<dbReference type="EMBL" id="MSLT01000006">
    <property type="protein sequence ID" value="OUD15284.1"/>
    <property type="molecule type" value="Genomic_DNA"/>
</dbReference>
<dbReference type="RefSeq" id="WP_086486878.1">
    <property type="nucleotide sequence ID" value="NZ_MSLT01000006.1"/>
</dbReference>
<dbReference type="OrthoDB" id="9811557at2"/>
<feature type="domain" description="Cysteine-rich" evidence="1">
    <location>
        <begin position="141"/>
        <end position="225"/>
    </location>
</feature>
<feature type="domain" description="Cysteine-rich" evidence="1">
    <location>
        <begin position="13"/>
        <end position="94"/>
    </location>
</feature>
<proteinExistence type="predicted"/>
<dbReference type="Pfam" id="PF02754">
    <property type="entry name" value="CCG"/>
    <property type="match status" value="2"/>
</dbReference>
<comment type="caution">
    <text evidence="2">The sequence shown here is derived from an EMBL/GenBank/DDBJ whole genome shotgun (WGS) entry which is preliminary data.</text>
</comment>
<name>A0A251XAC2_9GAMM</name>
<reference evidence="2 3" key="1">
    <citation type="submission" date="2016-12" db="EMBL/GenBank/DDBJ databases">
        <title>Thioflexothrix psekupsii D3 genome sequencing and assembly.</title>
        <authorList>
            <person name="Fomenkov A."/>
            <person name="Vincze T."/>
            <person name="Grabovich M."/>
            <person name="Anton B.P."/>
            <person name="Dubinina G."/>
            <person name="Orlova M."/>
            <person name="Belousova E."/>
            <person name="Roberts R.J."/>
        </authorList>
    </citation>
    <scope>NUCLEOTIDE SEQUENCE [LARGE SCALE GENOMIC DNA]</scope>
    <source>
        <strain evidence="2">D3</strain>
    </source>
</reference>
<evidence type="ECO:0000259" key="1">
    <source>
        <dbReference type="Pfam" id="PF02754"/>
    </source>
</evidence>
<evidence type="ECO:0000313" key="2">
    <source>
        <dbReference type="EMBL" id="OUD15284.1"/>
    </source>
</evidence>
<dbReference type="GO" id="GO:0005829">
    <property type="term" value="C:cytosol"/>
    <property type="evidence" value="ECO:0007669"/>
    <property type="project" value="TreeGrafter"/>
</dbReference>
<dbReference type="GO" id="GO:0016491">
    <property type="term" value="F:oxidoreductase activity"/>
    <property type="evidence" value="ECO:0007669"/>
    <property type="project" value="UniProtKB-ARBA"/>
</dbReference>
<dbReference type="Proteomes" id="UP000194798">
    <property type="component" value="Unassembled WGS sequence"/>
</dbReference>
<sequence>MPITEIDNHRPKVALFVTCLVDLCRPSVGFAALRLLEHAQCHVTIPTQQTCCGQPAFNNGDKHTAQALAKQHIALFESFDYVVIPSGSCAGMLRQHYPTLLADDPVWAERAAAFAARCYELTQFLHDVRPVKIDCTYPHTVTYHDACAGLRELGVQEQPRALLNQVKQLTLTELKETEACCGFGGTFCVKYPEISTKMVDDKIAHIAQTYADVVLAGDLGCLLNIAGRLHRHHLPIAVYHVAEVLAGMATEIPAVGQP</sequence>
<dbReference type="PANTHER" id="PTHR30296">
    <property type="entry name" value="UNCHARACTERIZED PROTEIN YKGE"/>
    <property type="match status" value="1"/>
</dbReference>
<accession>A0A251XAC2</accession>
<gene>
    <name evidence="2" type="ORF">TPSD3_01780</name>
</gene>